<dbReference type="PANTHER" id="PTHR34663">
    <property type="entry name" value="OS06G0637400 PROTEIN"/>
    <property type="match status" value="1"/>
</dbReference>
<dbReference type="EMBL" id="RXIC02000025">
    <property type="protein sequence ID" value="KAB1208441.1"/>
    <property type="molecule type" value="Genomic_DNA"/>
</dbReference>
<comment type="caution">
    <text evidence="2">The sequence shown here is derived from an EMBL/GenBank/DDBJ whole genome shotgun (WGS) entry which is preliminary data.</text>
</comment>
<dbReference type="GO" id="GO:0050793">
    <property type="term" value="P:regulation of developmental process"/>
    <property type="evidence" value="ECO:0007669"/>
    <property type="project" value="InterPro"/>
</dbReference>
<dbReference type="AlphaFoldDB" id="A0A6A1V6Y5"/>
<protein>
    <submittedName>
        <fullName evidence="2">Uncharacterized protein</fullName>
    </submittedName>
</protein>
<evidence type="ECO:0000313" key="3">
    <source>
        <dbReference type="Proteomes" id="UP000516437"/>
    </source>
</evidence>
<organism evidence="2 3">
    <name type="scientific">Morella rubra</name>
    <name type="common">Chinese bayberry</name>
    <dbReference type="NCBI Taxonomy" id="262757"/>
    <lineage>
        <taxon>Eukaryota</taxon>
        <taxon>Viridiplantae</taxon>
        <taxon>Streptophyta</taxon>
        <taxon>Embryophyta</taxon>
        <taxon>Tracheophyta</taxon>
        <taxon>Spermatophyta</taxon>
        <taxon>Magnoliopsida</taxon>
        <taxon>eudicotyledons</taxon>
        <taxon>Gunneridae</taxon>
        <taxon>Pentapetalae</taxon>
        <taxon>rosids</taxon>
        <taxon>fabids</taxon>
        <taxon>Fagales</taxon>
        <taxon>Myricaceae</taxon>
        <taxon>Morella</taxon>
    </lineage>
</organism>
<evidence type="ECO:0000256" key="1">
    <source>
        <dbReference type="SAM" id="MobiDB-lite"/>
    </source>
</evidence>
<dbReference type="InterPro" id="IPR044700">
    <property type="entry name" value="PIP2/PIPL1"/>
</dbReference>
<sequence length="91" mass="9529">MDSATEARPLISTRSHRYLLREIGGIYKAADNSGPSPGGGGHRPKSFQTLEGNKHFGPSPGVGNPQTLGEMKKSGPSPGVGHHKLITGNNK</sequence>
<dbReference type="OrthoDB" id="1397945at2759"/>
<dbReference type="GO" id="GO:0045087">
    <property type="term" value="P:innate immune response"/>
    <property type="evidence" value="ECO:0007669"/>
    <property type="project" value="InterPro"/>
</dbReference>
<evidence type="ECO:0000313" key="2">
    <source>
        <dbReference type="EMBL" id="KAB1208441.1"/>
    </source>
</evidence>
<accession>A0A6A1V6Y5</accession>
<name>A0A6A1V6Y5_9ROSI</name>
<dbReference type="Proteomes" id="UP000516437">
    <property type="component" value="Chromosome 7"/>
</dbReference>
<keyword evidence="3" id="KW-1185">Reference proteome</keyword>
<dbReference type="PANTHER" id="PTHR34663:SF8">
    <property type="entry name" value="PROTEIN, PUTATIVE-RELATED"/>
    <property type="match status" value="1"/>
</dbReference>
<proteinExistence type="predicted"/>
<gene>
    <name evidence="2" type="ORF">CJ030_MR7G022701</name>
</gene>
<reference evidence="2 3" key="1">
    <citation type="journal article" date="2019" name="Plant Biotechnol. J.">
        <title>The red bayberry genome and genetic basis of sex determination.</title>
        <authorList>
            <person name="Jia H.M."/>
            <person name="Jia H.J."/>
            <person name="Cai Q.L."/>
            <person name="Wang Y."/>
            <person name="Zhao H.B."/>
            <person name="Yang W.F."/>
            <person name="Wang G.Y."/>
            <person name="Li Y.H."/>
            <person name="Zhan D.L."/>
            <person name="Shen Y.T."/>
            <person name="Niu Q.F."/>
            <person name="Chang L."/>
            <person name="Qiu J."/>
            <person name="Zhao L."/>
            <person name="Xie H.B."/>
            <person name="Fu W.Y."/>
            <person name="Jin J."/>
            <person name="Li X.W."/>
            <person name="Jiao Y."/>
            <person name="Zhou C.C."/>
            <person name="Tu T."/>
            <person name="Chai C.Y."/>
            <person name="Gao J.L."/>
            <person name="Fan L.J."/>
            <person name="van de Weg E."/>
            <person name="Wang J.Y."/>
            <person name="Gao Z.S."/>
        </authorList>
    </citation>
    <scope>NUCLEOTIDE SEQUENCE [LARGE SCALE GENOMIC DNA]</scope>
    <source>
        <tissue evidence="2">Leaves</tissue>
    </source>
</reference>
<feature type="region of interest" description="Disordered" evidence="1">
    <location>
        <begin position="30"/>
        <end position="91"/>
    </location>
</feature>